<organism evidence="1 2">
    <name type="scientific">Trichonephila inaurata madagascariensis</name>
    <dbReference type="NCBI Taxonomy" id="2747483"/>
    <lineage>
        <taxon>Eukaryota</taxon>
        <taxon>Metazoa</taxon>
        <taxon>Ecdysozoa</taxon>
        <taxon>Arthropoda</taxon>
        <taxon>Chelicerata</taxon>
        <taxon>Arachnida</taxon>
        <taxon>Araneae</taxon>
        <taxon>Araneomorphae</taxon>
        <taxon>Entelegynae</taxon>
        <taxon>Araneoidea</taxon>
        <taxon>Nephilidae</taxon>
        <taxon>Trichonephila</taxon>
        <taxon>Trichonephila inaurata</taxon>
    </lineage>
</organism>
<gene>
    <name evidence="1" type="primary">20200932</name>
    <name evidence="1" type="ORF">TNIN_106931</name>
</gene>
<reference evidence="1" key="1">
    <citation type="submission" date="2020-08" db="EMBL/GenBank/DDBJ databases">
        <title>Multicomponent nature underlies the extraordinary mechanical properties of spider dragline silk.</title>
        <authorList>
            <person name="Kono N."/>
            <person name="Nakamura H."/>
            <person name="Mori M."/>
            <person name="Yoshida Y."/>
            <person name="Ohtoshi R."/>
            <person name="Malay A.D."/>
            <person name="Moran D.A.P."/>
            <person name="Tomita M."/>
            <person name="Numata K."/>
            <person name="Arakawa K."/>
        </authorList>
    </citation>
    <scope>NUCLEOTIDE SEQUENCE</scope>
</reference>
<sequence length="135" mass="15878">MESAPTRLKVTEYVTHEKNLLHFIEKKEHVVALKIENRTTYKTNWPSRNLKSSERNVPNDPLVNPNDILLLPLHIKLRFMKNFMKSMNKEGKAFQYLRSKFPRFSDVKIKEGIFVGPQIHEIMKDPAFDKVLEGK</sequence>
<accession>A0A8X6YU53</accession>
<keyword evidence="2" id="KW-1185">Reference proteome</keyword>
<name>A0A8X6YU53_9ARAC</name>
<evidence type="ECO:0000313" key="1">
    <source>
        <dbReference type="EMBL" id="GFY77101.1"/>
    </source>
</evidence>
<comment type="caution">
    <text evidence="1">The sequence shown here is derived from an EMBL/GenBank/DDBJ whole genome shotgun (WGS) entry which is preliminary data.</text>
</comment>
<dbReference type="EMBL" id="BMAV01022317">
    <property type="protein sequence ID" value="GFY77101.1"/>
    <property type="molecule type" value="Genomic_DNA"/>
</dbReference>
<dbReference type="Proteomes" id="UP000886998">
    <property type="component" value="Unassembled WGS sequence"/>
</dbReference>
<dbReference type="AlphaFoldDB" id="A0A8X6YU53"/>
<protein>
    <submittedName>
        <fullName evidence="1">Uncharacterized protein</fullName>
    </submittedName>
</protein>
<dbReference type="OrthoDB" id="7999790at2759"/>
<dbReference type="PANTHER" id="PTHR46114">
    <property type="entry name" value="APPLE DOMAIN-CONTAINING PROTEIN"/>
    <property type="match status" value="1"/>
</dbReference>
<proteinExistence type="predicted"/>
<dbReference type="PANTHER" id="PTHR46114:SF1">
    <property type="entry name" value="ZAD DOMAIN-CONTAINING PROTEIN"/>
    <property type="match status" value="1"/>
</dbReference>
<evidence type="ECO:0000313" key="2">
    <source>
        <dbReference type="Proteomes" id="UP000886998"/>
    </source>
</evidence>